<comment type="similarity">
    <text evidence="1 7">Belongs to the UPF0758 family.</text>
</comment>
<dbReference type="Pfam" id="PF20582">
    <property type="entry name" value="UPF0758_N"/>
    <property type="match status" value="1"/>
</dbReference>
<comment type="caution">
    <text evidence="9">The sequence shown here is derived from an EMBL/GenBank/DDBJ whole genome shotgun (WGS) entry which is preliminary data.</text>
</comment>
<dbReference type="PANTHER" id="PTHR30471">
    <property type="entry name" value="DNA REPAIR PROTEIN RADC"/>
    <property type="match status" value="1"/>
</dbReference>
<dbReference type="InterPro" id="IPR010994">
    <property type="entry name" value="RuvA_2-like"/>
</dbReference>
<dbReference type="EMBL" id="AFGF01000056">
    <property type="protein sequence ID" value="EGO64412.1"/>
    <property type="molecule type" value="Genomic_DNA"/>
</dbReference>
<evidence type="ECO:0000256" key="3">
    <source>
        <dbReference type="ARBA" id="ARBA00022723"/>
    </source>
</evidence>
<dbReference type="InterPro" id="IPR001405">
    <property type="entry name" value="UPF0758"/>
</dbReference>
<dbReference type="NCBIfam" id="NF000642">
    <property type="entry name" value="PRK00024.1"/>
    <property type="match status" value="1"/>
</dbReference>
<evidence type="ECO:0000313" key="10">
    <source>
        <dbReference type="Proteomes" id="UP000003240"/>
    </source>
</evidence>
<evidence type="ECO:0000256" key="5">
    <source>
        <dbReference type="ARBA" id="ARBA00022833"/>
    </source>
</evidence>
<name>F7NHN7_9FIRM</name>
<evidence type="ECO:0000259" key="8">
    <source>
        <dbReference type="PROSITE" id="PS50249"/>
    </source>
</evidence>
<accession>F7NHN7</accession>
<dbReference type="Proteomes" id="UP000003240">
    <property type="component" value="Unassembled WGS sequence"/>
</dbReference>
<dbReference type="CDD" id="cd08071">
    <property type="entry name" value="MPN_DUF2466"/>
    <property type="match status" value="1"/>
</dbReference>
<evidence type="ECO:0000313" key="9">
    <source>
        <dbReference type="EMBL" id="EGO64412.1"/>
    </source>
</evidence>
<dbReference type="PROSITE" id="PS01302">
    <property type="entry name" value="UPF0758"/>
    <property type="match status" value="1"/>
</dbReference>
<dbReference type="AlphaFoldDB" id="F7NHN7"/>
<dbReference type="PROSITE" id="PS50249">
    <property type="entry name" value="MPN"/>
    <property type="match status" value="1"/>
</dbReference>
<dbReference type="eggNOG" id="COG2003">
    <property type="taxonomic scope" value="Bacteria"/>
</dbReference>
<keyword evidence="4" id="KW-0378">Hydrolase</keyword>
<reference evidence="9 10" key="1">
    <citation type="journal article" date="2011" name="EMBO J.">
        <title>Structural diversity of bacterial flagellar motors.</title>
        <authorList>
            <person name="Chen S."/>
            <person name="Beeby M."/>
            <person name="Murphy G.E."/>
            <person name="Leadbetter J.R."/>
            <person name="Hendrixson D.R."/>
            <person name="Briegel A."/>
            <person name="Li Z."/>
            <person name="Shi J."/>
            <person name="Tocheva E.I."/>
            <person name="Muller A."/>
            <person name="Dobro M.J."/>
            <person name="Jensen G.J."/>
        </authorList>
    </citation>
    <scope>NUCLEOTIDE SEQUENCE [LARGE SCALE GENOMIC DNA]</scope>
    <source>
        <strain evidence="9 10">DSM 6540</strain>
    </source>
</reference>
<keyword evidence="5" id="KW-0862">Zinc</keyword>
<organism evidence="9 10">
    <name type="scientific">Acetonema longum DSM 6540</name>
    <dbReference type="NCBI Taxonomy" id="1009370"/>
    <lineage>
        <taxon>Bacteria</taxon>
        <taxon>Bacillati</taxon>
        <taxon>Bacillota</taxon>
        <taxon>Negativicutes</taxon>
        <taxon>Acetonemataceae</taxon>
        <taxon>Acetonema</taxon>
    </lineage>
</organism>
<dbReference type="Pfam" id="PF04002">
    <property type="entry name" value="RadC"/>
    <property type="match status" value="1"/>
</dbReference>
<dbReference type="InterPro" id="IPR046778">
    <property type="entry name" value="UPF0758_N"/>
</dbReference>
<keyword evidence="6" id="KW-0482">Metalloprotease</keyword>
<dbReference type="InterPro" id="IPR025657">
    <property type="entry name" value="RadC_JAB"/>
</dbReference>
<evidence type="ECO:0000256" key="1">
    <source>
        <dbReference type="ARBA" id="ARBA00010243"/>
    </source>
</evidence>
<proteinExistence type="inferred from homology"/>
<dbReference type="PANTHER" id="PTHR30471:SF3">
    <property type="entry name" value="UPF0758 PROTEIN YEES-RELATED"/>
    <property type="match status" value="1"/>
</dbReference>
<dbReference type="InterPro" id="IPR037518">
    <property type="entry name" value="MPN"/>
</dbReference>
<dbReference type="GO" id="GO:0046872">
    <property type="term" value="F:metal ion binding"/>
    <property type="evidence" value="ECO:0007669"/>
    <property type="project" value="UniProtKB-KW"/>
</dbReference>
<dbReference type="SUPFAM" id="SSF47781">
    <property type="entry name" value="RuvA domain 2-like"/>
    <property type="match status" value="1"/>
</dbReference>
<protein>
    <submittedName>
        <fullName evidence="9">DNA repair protein RadC</fullName>
    </submittedName>
</protein>
<dbReference type="InterPro" id="IPR020891">
    <property type="entry name" value="UPF0758_CS"/>
</dbReference>
<keyword evidence="3" id="KW-0479">Metal-binding</keyword>
<sequence length="230" mass="24960">MNQEKPLTIKELPEEARPRERLLSFGPQSLSSAELLAILIRTGTPQESALRIAEKMLKQYDGVSGLSGVTPQELSRMKGVGAAKAVSIIAALEIGKRLSTATPHDRPVIRHPGDAADLLMPRLRYETKEHFIAILLSTKNHVLATPTVSIGSLNASVAHPRELFREVINYAAAAVIVAHNHPSGDPSPSKEDIALTRKLVEIGQLIEIPVLDHVIIGDGKYVSMKEKGII</sequence>
<dbReference type="GO" id="GO:0006508">
    <property type="term" value="P:proteolysis"/>
    <property type="evidence" value="ECO:0007669"/>
    <property type="project" value="UniProtKB-KW"/>
</dbReference>
<feature type="domain" description="MPN" evidence="8">
    <location>
        <begin position="108"/>
        <end position="230"/>
    </location>
</feature>
<dbReference type="GO" id="GO:0008237">
    <property type="term" value="F:metallopeptidase activity"/>
    <property type="evidence" value="ECO:0007669"/>
    <property type="project" value="UniProtKB-KW"/>
</dbReference>
<keyword evidence="2" id="KW-0645">Protease</keyword>
<dbReference type="Gene3D" id="3.40.140.10">
    <property type="entry name" value="Cytidine Deaminase, domain 2"/>
    <property type="match status" value="1"/>
</dbReference>
<dbReference type="RefSeq" id="WP_004094480.1">
    <property type="nucleotide sequence ID" value="NZ_AFGF01000056.1"/>
</dbReference>
<evidence type="ECO:0000256" key="6">
    <source>
        <dbReference type="ARBA" id="ARBA00023049"/>
    </source>
</evidence>
<keyword evidence="10" id="KW-1185">Reference proteome</keyword>
<evidence type="ECO:0000256" key="2">
    <source>
        <dbReference type="ARBA" id="ARBA00022670"/>
    </source>
</evidence>
<evidence type="ECO:0000256" key="7">
    <source>
        <dbReference type="RuleBase" id="RU003797"/>
    </source>
</evidence>
<dbReference type="STRING" id="1009370.ALO_07923"/>
<dbReference type="OrthoDB" id="9804482at2"/>
<evidence type="ECO:0000256" key="4">
    <source>
        <dbReference type="ARBA" id="ARBA00022801"/>
    </source>
</evidence>
<gene>
    <name evidence="9" type="ORF">ALO_07923</name>
</gene>
<dbReference type="NCBIfam" id="TIGR00608">
    <property type="entry name" value="radc"/>
    <property type="match status" value="1"/>
</dbReference>